<evidence type="ECO:0000259" key="2">
    <source>
        <dbReference type="Pfam" id="PF13439"/>
    </source>
</evidence>
<evidence type="ECO:0000313" key="4">
    <source>
        <dbReference type="Proteomes" id="UP000658382"/>
    </source>
</evidence>
<keyword evidence="3" id="KW-0808">Transferase</keyword>
<sequence>MGKNILFLVQETFETGVARAAANLSTHLPDEDNHHYIVAYHAKRIDFDFRGHIIDLQTIESKHPAGKLLTLWRRIRIIRKIKKDKQIDVAISFQLSANLINILTRRKERIIISIRNALTERLEGFYGKLYRTIIKHLFQRADLIVPVSRHISNDLQEHFNIDPTNINVITNHYEIKTIRKQAAAPIAKTHHHLFDGPVVVTSGRLSEQKGQWHLLRAFKNVKMMIPDVTLVILGAGKLEPYLTQLARDLAIQDDVHLLGFRDNPFRYVQRANVFVLPSLYEGFPNVLCEAMACRTPVIAADCPSGPREILTTSIPLEQKPVEHLTYAEYGILLPVCDGIMHEADVPLQPEEKHLSDAIITMLDNHALADAYSHLALKRIQDFSKETVIGKWTDAVSPENQERPAKQSRKV</sequence>
<feature type="domain" description="Glycosyltransferase subfamily 4-like N-terminal" evidence="2">
    <location>
        <begin position="16"/>
        <end position="171"/>
    </location>
</feature>
<dbReference type="CDD" id="cd03811">
    <property type="entry name" value="GT4_GT28_WabH-like"/>
    <property type="match status" value="1"/>
</dbReference>
<evidence type="ECO:0000313" key="3">
    <source>
        <dbReference type="EMBL" id="GGK05798.1"/>
    </source>
</evidence>
<keyword evidence="4" id="KW-1185">Reference proteome</keyword>
<dbReference type="Pfam" id="PF00534">
    <property type="entry name" value="Glycos_transf_1"/>
    <property type="match status" value="1"/>
</dbReference>
<dbReference type="PANTHER" id="PTHR12526:SF630">
    <property type="entry name" value="GLYCOSYLTRANSFERASE"/>
    <property type="match status" value="1"/>
</dbReference>
<dbReference type="EMBL" id="BMNQ01000062">
    <property type="protein sequence ID" value="GGK05798.1"/>
    <property type="molecule type" value="Genomic_DNA"/>
</dbReference>
<name>A0A917Q0V5_9BACI</name>
<reference evidence="3" key="2">
    <citation type="submission" date="2020-09" db="EMBL/GenBank/DDBJ databases">
        <authorList>
            <person name="Sun Q."/>
            <person name="Ohkuma M."/>
        </authorList>
    </citation>
    <scope>NUCLEOTIDE SEQUENCE</scope>
    <source>
        <strain evidence="3">JCM 12580</strain>
    </source>
</reference>
<accession>A0A917Q0V5</accession>
<proteinExistence type="predicted"/>
<evidence type="ECO:0000259" key="1">
    <source>
        <dbReference type="Pfam" id="PF00534"/>
    </source>
</evidence>
<gene>
    <name evidence="3" type="ORF">GCM10007063_30220</name>
</gene>
<feature type="domain" description="Glycosyl transferase family 1" evidence="1">
    <location>
        <begin position="195"/>
        <end position="311"/>
    </location>
</feature>
<dbReference type="AlphaFoldDB" id="A0A917Q0V5"/>
<dbReference type="Gene3D" id="3.40.50.2000">
    <property type="entry name" value="Glycogen Phosphorylase B"/>
    <property type="match status" value="2"/>
</dbReference>
<dbReference type="InterPro" id="IPR028098">
    <property type="entry name" value="Glyco_trans_4-like_N"/>
</dbReference>
<comment type="caution">
    <text evidence="3">The sequence shown here is derived from an EMBL/GenBank/DDBJ whole genome shotgun (WGS) entry which is preliminary data.</text>
</comment>
<organism evidence="3 4">
    <name type="scientific">Lentibacillus kapialis</name>
    <dbReference type="NCBI Taxonomy" id="340214"/>
    <lineage>
        <taxon>Bacteria</taxon>
        <taxon>Bacillati</taxon>
        <taxon>Bacillota</taxon>
        <taxon>Bacilli</taxon>
        <taxon>Bacillales</taxon>
        <taxon>Bacillaceae</taxon>
        <taxon>Lentibacillus</taxon>
    </lineage>
</organism>
<protein>
    <submittedName>
        <fullName evidence="3">Glycosyl transferase</fullName>
    </submittedName>
</protein>
<dbReference type="GO" id="GO:0016757">
    <property type="term" value="F:glycosyltransferase activity"/>
    <property type="evidence" value="ECO:0007669"/>
    <property type="project" value="InterPro"/>
</dbReference>
<dbReference type="Proteomes" id="UP000658382">
    <property type="component" value="Unassembled WGS sequence"/>
</dbReference>
<dbReference type="PANTHER" id="PTHR12526">
    <property type="entry name" value="GLYCOSYLTRANSFERASE"/>
    <property type="match status" value="1"/>
</dbReference>
<dbReference type="SUPFAM" id="SSF53756">
    <property type="entry name" value="UDP-Glycosyltransferase/glycogen phosphorylase"/>
    <property type="match status" value="1"/>
</dbReference>
<reference evidence="3" key="1">
    <citation type="journal article" date="2014" name="Int. J. Syst. Evol. Microbiol.">
        <title>Complete genome sequence of Corynebacterium casei LMG S-19264T (=DSM 44701T), isolated from a smear-ripened cheese.</title>
        <authorList>
            <consortium name="US DOE Joint Genome Institute (JGI-PGF)"/>
            <person name="Walter F."/>
            <person name="Albersmeier A."/>
            <person name="Kalinowski J."/>
            <person name="Ruckert C."/>
        </authorList>
    </citation>
    <scope>NUCLEOTIDE SEQUENCE</scope>
    <source>
        <strain evidence="3">JCM 12580</strain>
    </source>
</reference>
<dbReference type="Pfam" id="PF13439">
    <property type="entry name" value="Glyco_transf_4"/>
    <property type="match status" value="1"/>
</dbReference>
<dbReference type="RefSeq" id="WP_188633946.1">
    <property type="nucleotide sequence ID" value="NZ_BMNQ01000062.1"/>
</dbReference>
<dbReference type="InterPro" id="IPR001296">
    <property type="entry name" value="Glyco_trans_1"/>
</dbReference>